<feature type="transmembrane region" description="Helical" evidence="1">
    <location>
        <begin position="55"/>
        <end position="74"/>
    </location>
</feature>
<dbReference type="InterPro" id="IPR035919">
    <property type="entry name" value="EAL_sf"/>
</dbReference>
<feature type="transmembrane region" description="Helical" evidence="1">
    <location>
        <begin position="204"/>
        <end position="227"/>
    </location>
</feature>
<dbReference type="PANTHER" id="PTHR44757:SF2">
    <property type="entry name" value="BIOFILM ARCHITECTURE MAINTENANCE PROTEIN MBAA"/>
    <property type="match status" value="1"/>
</dbReference>
<dbReference type="InterPro" id="IPR000160">
    <property type="entry name" value="GGDEF_dom"/>
</dbReference>
<feature type="domain" description="EAL" evidence="2">
    <location>
        <begin position="565"/>
        <end position="823"/>
    </location>
</feature>
<dbReference type="InterPro" id="IPR043128">
    <property type="entry name" value="Rev_trsase/Diguanyl_cyclase"/>
</dbReference>
<keyword evidence="1" id="KW-0812">Transmembrane</keyword>
<accession>A0ABP6T0E9</accession>
<name>A0ABP6T0E9_9ACTN</name>
<feature type="transmembrane region" description="Helical" evidence="1">
    <location>
        <begin position="305"/>
        <end position="324"/>
    </location>
</feature>
<dbReference type="CDD" id="cd01948">
    <property type="entry name" value="EAL"/>
    <property type="match status" value="1"/>
</dbReference>
<feature type="transmembrane region" description="Helical" evidence="1">
    <location>
        <begin position="106"/>
        <end position="127"/>
    </location>
</feature>
<comment type="caution">
    <text evidence="4">The sequence shown here is derived from an EMBL/GenBank/DDBJ whole genome shotgun (WGS) entry which is preliminary data.</text>
</comment>
<dbReference type="PROSITE" id="PS50883">
    <property type="entry name" value="EAL"/>
    <property type="match status" value="1"/>
</dbReference>
<feature type="transmembrane region" description="Helical" evidence="1">
    <location>
        <begin position="234"/>
        <end position="252"/>
    </location>
</feature>
<dbReference type="Pfam" id="PF00563">
    <property type="entry name" value="EAL"/>
    <property type="match status" value="1"/>
</dbReference>
<sequence>MQTHMVPPTPAVADLPTDGLVVRTRTGEVTPMDGGSATSALAREADRRAARERTITVVAIGATLLAPWLLYVLPGPLTPTFYLAIVVWAIAWYAVGVAARRPSPAWPWWLIGAGVLARFCGLIAAEVVPHHPVLPESPLTVALAIRLVSFPLLVAGLIGIVKRSGPFRTQGIVDGLAVSYGVGTIGWLLVLAPYLRALSGAERALAFVFVIADLTLLTMAVIVLVVAIRHTAQALVGLASLLFVAGDFLWGVDSGAHPVGMIPTAGPGVIVLSGYLFLAIAAGHRSTAVRRQEPQGELPAGRLKMALFGAATFAYPAFAVFAAVEKRPIDPLVDVAYPVAMTTGFCFYLAVRSAGLARDAYRREQEQAAQAAALGAALAEQQALQGQLTYRALHDPLTGLPNRSKLTDALDGTLADARRPEYADRPYALVLVDLDGFKDVNDTHGHPVGDELLIQVAARFTAALPEGTLLARLGGDEFAVLLTDADTEHASMIGRRLTEALWGPFRVAAHDLYLTTSVGLYVGTGPATPSDVLRNADLALYAAKGGGKNQVVGYRPELRTAHLEQVELLAGLRRAVAMGEFVLEYQPVVDLVTERISSVEALLRWDAPGAARVSPADFVPVAEESGLIVPIGAWVLGQACVDATDWYSRFGISVAVNVATAQLRDPEFVTTVLGALRFSGLPPQALVLEITESTMIAATAAETEIVVARLQQLRSRGIRIAIDDFGTGYSSLSYLRRLPVDILKIDRAFSMEGPEGADSEDTALTKAILQLSHSLGLSTVAEGVETAERADVLRELRCDRAQGFLYSKPVDVRALDALLEAPHSLSSR</sequence>
<feature type="transmembrane region" description="Helical" evidence="1">
    <location>
        <begin position="264"/>
        <end position="284"/>
    </location>
</feature>
<evidence type="ECO:0000313" key="4">
    <source>
        <dbReference type="EMBL" id="GAA3390007.1"/>
    </source>
</evidence>
<dbReference type="EMBL" id="BAAAYN010000026">
    <property type="protein sequence ID" value="GAA3390007.1"/>
    <property type="molecule type" value="Genomic_DNA"/>
</dbReference>
<proteinExistence type="predicted"/>
<keyword evidence="5" id="KW-1185">Reference proteome</keyword>
<dbReference type="SMART" id="SM00267">
    <property type="entry name" value="GGDEF"/>
    <property type="match status" value="1"/>
</dbReference>
<dbReference type="Proteomes" id="UP001501676">
    <property type="component" value="Unassembled WGS sequence"/>
</dbReference>
<dbReference type="SUPFAM" id="SSF55073">
    <property type="entry name" value="Nucleotide cyclase"/>
    <property type="match status" value="1"/>
</dbReference>
<protein>
    <recommendedName>
        <fullName evidence="6">Diguanylate cyclase/phosphodiesterase</fullName>
    </recommendedName>
</protein>
<dbReference type="InterPro" id="IPR052155">
    <property type="entry name" value="Biofilm_reg_signaling"/>
</dbReference>
<dbReference type="Pfam" id="PF00990">
    <property type="entry name" value="GGDEF"/>
    <property type="match status" value="1"/>
</dbReference>
<dbReference type="SUPFAM" id="SSF141868">
    <property type="entry name" value="EAL domain-like"/>
    <property type="match status" value="1"/>
</dbReference>
<dbReference type="CDD" id="cd01949">
    <property type="entry name" value="GGDEF"/>
    <property type="match status" value="1"/>
</dbReference>
<reference evidence="5" key="1">
    <citation type="journal article" date="2019" name="Int. J. Syst. Evol. Microbiol.">
        <title>The Global Catalogue of Microorganisms (GCM) 10K type strain sequencing project: providing services to taxonomists for standard genome sequencing and annotation.</title>
        <authorList>
            <consortium name="The Broad Institute Genomics Platform"/>
            <consortium name="The Broad Institute Genome Sequencing Center for Infectious Disease"/>
            <person name="Wu L."/>
            <person name="Ma J."/>
        </authorList>
    </citation>
    <scope>NUCLEOTIDE SEQUENCE [LARGE SCALE GENOMIC DNA]</scope>
    <source>
        <strain evidence="5">JCM 9458</strain>
    </source>
</reference>
<gene>
    <name evidence="4" type="ORF">GCM10020369_42380</name>
</gene>
<keyword evidence="1" id="KW-0472">Membrane</keyword>
<dbReference type="Gene3D" id="3.20.20.450">
    <property type="entry name" value="EAL domain"/>
    <property type="match status" value="1"/>
</dbReference>
<dbReference type="PANTHER" id="PTHR44757">
    <property type="entry name" value="DIGUANYLATE CYCLASE DGCP"/>
    <property type="match status" value="1"/>
</dbReference>
<evidence type="ECO:0000313" key="5">
    <source>
        <dbReference type="Proteomes" id="UP001501676"/>
    </source>
</evidence>
<dbReference type="InterPro" id="IPR029787">
    <property type="entry name" value="Nucleotide_cyclase"/>
</dbReference>
<feature type="transmembrane region" description="Helical" evidence="1">
    <location>
        <begin position="172"/>
        <end position="192"/>
    </location>
</feature>
<feature type="domain" description="GGDEF" evidence="3">
    <location>
        <begin position="425"/>
        <end position="556"/>
    </location>
</feature>
<dbReference type="PROSITE" id="PS50887">
    <property type="entry name" value="GGDEF"/>
    <property type="match status" value="1"/>
</dbReference>
<evidence type="ECO:0000259" key="3">
    <source>
        <dbReference type="PROSITE" id="PS50887"/>
    </source>
</evidence>
<evidence type="ECO:0000259" key="2">
    <source>
        <dbReference type="PROSITE" id="PS50883"/>
    </source>
</evidence>
<dbReference type="NCBIfam" id="TIGR00254">
    <property type="entry name" value="GGDEF"/>
    <property type="match status" value="1"/>
</dbReference>
<dbReference type="InterPro" id="IPR001633">
    <property type="entry name" value="EAL_dom"/>
</dbReference>
<dbReference type="SMART" id="SM00052">
    <property type="entry name" value="EAL"/>
    <property type="match status" value="1"/>
</dbReference>
<keyword evidence="1" id="KW-1133">Transmembrane helix</keyword>
<evidence type="ECO:0000256" key="1">
    <source>
        <dbReference type="SAM" id="Phobius"/>
    </source>
</evidence>
<dbReference type="Gene3D" id="3.30.70.270">
    <property type="match status" value="1"/>
</dbReference>
<organism evidence="4 5">
    <name type="scientific">Cryptosporangium minutisporangium</name>
    <dbReference type="NCBI Taxonomy" id="113569"/>
    <lineage>
        <taxon>Bacteria</taxon>
        <taxon>Bacillati</taxon>
        <taxon>Actinomycetota</taxon>
        <taxon>Actinomycetes</taxon>
        <taxon>Cryptosporangiales</taxon>
        <taxon>Cryptosporangiaceae</taxon>
        <taxon>Cryptosporangium</taxon>
    </lineage>
</organism>
<evidence type="ECO:0008006" key="6">
    <source>
        <dbReference type="Google" id="ProtNLM"/>
    </source>
</evidence>
<feature type="transmembrane region" description="Helical" evidence="1">
    <location>
        <begin position="80"/>
        <end position="99"/>
    </location>
</feature>
<feature type="transmembrane region" description="Helical" evidence="1">
    <location>
        <begin position="139"/>
        <end position="160"/>
    </location>
</feature>